<keyword evidence="1 2" id="KW-0430">Lectin</keyword>
<organism evidence="5 6">
    <name type="scientific">Plectus sambesii</name>
    <dbReference type="NCBI Taxonomy" id="2011161"/>
    <lineage>
        <taxon>Eukaryota</taxon>
        <taxon>Metazoa</taxon>
        <taxon>Ecdysozoa</taxon>
        <taxon>Nematoda</taxon>
        <taxon>Chromadorea</taxon>
        <taxon>Plectida</taxon>
        <taxon>Plectina</taxon>
        <taxon>Plectoidea</taxon>
        <taxon>Plectidae</taxon>
        <taxon>Plectus</taxon>
    </lineage>
</organism>
<reference evidence="6" key="1">
    <citation type="submission" date="2022-11" db="UniProtKB">
        <authorList>
            <consortium name="WormBaseParasite"/>
        </authorList>
    </citation>
    <scope>IDENTIFICATION</scope>
</reference>
<dbReference type="Gene3D" id="2.60.120.200">
    <property type="match status" value="2"/>
</dbReference>
<dbReference type="Pfam" id="PF00337">
    <property type="entry name" value="Gal-bind_lectin"/>
    <property type="match status" value="2"/>
</dbReference>
<proteinExistence type="predicted"/>
<keyword evidence="5" id="KW-1185">Reference proteome</keyword>
<dbReference type="InterPro" id="IPR044156">
    <property type="entry name" value="Galectin-like"/>
</dbReference>
<feature type="compositionally biased region" description="Polar residues" evidence="3">
    <location>
        <begin position="175"/>
        <end position="191"/>
    </location>
</feature>
<evidence type="ECO:0000313" key="6">
    <source>
        <dbReference type="WBParaSite" id="PSAMB.scaffold2000size26125.g15939.t1"/>
    </source>
</evidence>
<dbReference type="Proteomes" id="UP000887566">
    <property type="component" value="Unplaced"/>
</dbReference>
<dbReference type="AlphaFoldDB" id="A0A914VII0"/>
<feature type="domain" description="Galectin" evidence="4">
    <location>
        <begin position="211"/>
        <end position="336"/>
    </location>
</feature>
<dbReference type="InterPro" id="IPR001079">
    <property type="entry name" value="Galectin_CRD"/>
</dbReference>
<feature type="compositionally biased region" description="Polar residues" evidence="3">
    <location>
        <begin position="15"/>
        <end position="27"/>
    </location>
</feature>
<feature type="domain" description="Galectin" evidence="4">
    <location>
        <begin position="24"/>
        <end position="155"/>
    </location>
</feature>
<dbReference type="SMART" id="SM00276">
    <property type="entry name" value="GLECT"/>
    <property type="match status" value="2"/>
</dbReference>
<feature type="region of interest" description="Disordered" evidence="3">
    <location>
        <begin position="1"/>
        <end position="29"/>
    </location>
</feature>
<dbReference type="InterPro" id="IPR013320">
    <property type="entry name" value="ConA-like_dom_sf"/>
</dbReference>
<dbReference type="CDD" id="cd00070">
    <property type="entry name" value="GLECT"/>
    <property type="match status" value="2"/>
</dbReference>
<dbReference type="SMART" id="SM00908">
    <property type="entry name" value="Gal-bind_lectin"/>
    <property type="match status" value="2"/>
</dbReference>
<evidence type="ECO:0000259" key="4">
    <source>
        <dbReference type="PROSITE" id="PS51304"/>
    </source>
</evidence>
<protein>
    <recommendedName>
        <fullName evidence="2">Galectin</fullName>
    </recommendedName>
</protein>
<dbReference type="SUPFAM" id="SSF49899">
    <property type="entry name" value="Concanavalin A-like lectins/glucanases"/>
    <property type="match status" value="2"/>
</dbReference>
<dbReference type="PANTHER" id="PTHR11346:SF176">
    <property type="entry name" value="32 KDA BETA-GALACTOSIDE-BINDING LECTIN LEC-3"/>
    <property type="match status" value="1"/>
</dbReference>
<dbReference type="PROSITE" id="PS51304">
    <property type="entry name" value="GALECTIN"/>
    <property type="match status" value="2"/>
</dbReference>
<evidence type="ECO:0000256" key="2">
    <source>
        <dbReference type="RuleBase" id="RU102079"/>
    </source>
</evidence>
<dbReference type="PANTHER" id="PTHR11346">
    <property type="entry name" value="GALECTIN"/>
    <property type="match status" value="1"/>
</dbReference>
<evidence type="ECO:0000313" key="5">
    <source>
        <dbReference type="Proteomes" id="UP000887566"/>
    </source>
</evidence>
<accession>A0A914VII0</accession>
<dbReference type="GO" id="GO:0030246">
    <property type="term" value="F:carbohydrate binding"/>
    <property type="evidence" value="ECO:0007669"/>
    <property type="project" value="UniProtKB-UniRule"/>
</dbReference>
<evidence type="ECO:0000256" key="3">
    <source>
        <dbReference type="SAM" id="MobiDB-lite"/>
    </source>
</evidence>
<name>A0A914VII0_9BILA</name>
<sequence length="336" mass="37268">MGNQQSHTGGDLSFDLSSPATPFTQPTGPDGLKIGKIMFIEGEALSYGKKDHFQINFDADDKQRDVVFHYDVRFWKDDRTIVMNSKLGKWQGEERVQNNFQQKQPFRIDVQIAPEGFIISTDKGLPYTFRYRIKPDKVAQIKIEGQVKINRIFYGYPPTSSPLKHDAIQSPPNPTYQAPPSVTSGSMYGGSIASTPSSDGYSAPGFTGGPAAHPVYGGMYIGRQIVINGTPSGQFNIDLNGQPGNIALHISVRFNENAVVRNSLRANHWEHEERQGGHFPFVRNQPFQMQILCDHSGYKIAINGQHYADFFHRIEASTVQSVATAGDLSGATVQIF</sequence>
<feature type="region of interest" description="Disordered" evidence="3">
    <location>
        <begin position="168"/>
        <end position="191"/>
    </location>
</feature>
<dbReference type="WBParaSite" id="PSAMB.scaffold2000size26125.g15939.t1">
    <property type="protein sequence ID" value="PSAMB.scaffold2000size26125.g15939.t1"/>
    <property type="gene ID" value="PSAMB.scaffold2000size26125.g15939"/>
</dbReference>
<evidence type="ECO:0000256" key="1">
    <source>
        <dbReference type="ARBA" id="ARBA00022734"/>
    </source>
</evidence>